<dbReference type="GO" id="GO:0061798">
    <property type="term" value="F:GTP 3',8'-cyclase activity"/>
    <property type="evidence" value="ECO:0007669"/>
    <property type="project" value="TreeGrafter"/>
</dbReference>
<evidence type="ECO:0000256" key="9">
    <source>
        <dbReference type="ARBA" id="ARBA00023239"/>
    </source>
</evidence>
<evidence type="ECO:0000256" key="8">
    <source>
        <dbReference type="ARBA" id="ARBA00023150"/>
    </source>
</evidence>
<keyword evidence="8" id="KW-0501">Molybdenum cofactor biosynthesis</keyword>
<dbReference type="SUPFAM" id="SSF102114">
    <property type="entry name" value="Radical SAM enzymes"/>
    <property type="match status" value="1"/>
</dbReference>
<dbReference type="Gene3D" id="3.20.20.70">
    <property type="entry name" value="Aldolase class I"/>
    <property type="match status" value="1"/>
</dbReference>
<keyword evidence="3" id="KW-0479">Metal-binding</keyword>
<dbReference type="InterPro" id="IPR013785">
    <property type="entry name" value="Aldolase_TIM"/>
</dbReference>
<dbReference type="GO" id="GO:0051539">
    <property type="term" value="F:4 iron, 4 sulfur cluster binding"/>
    <property type="evidence" value="ECO:0007669"/>
    <property type="project" value="UniProtKB-KW"/>
</dbReference>
<gene>
    <name evidence="11" type="ORF">MNBD_NITROSPINAE03-1933</name>
</gene>
<dbReference type="SFLD" id="SFLDG01383">
    <property type="entry name" value="cyclic_pyranopterin_phosphate"/>
    <property type="match status" value="1"/>
</dbReference>
<evidence type="ECO:0000256" key="5">
    <source>
        <dbReference type="ARBA" id="ARBA00023004"/>
    </source>
</evidence>
<evidence type="ECO:0000256" key="2">
    <source>
        <dbReference type="ARBA" id="ARBA00022691"/>
    </source>
</evidence>
<dbReference type="Pfam" id="PF06463">
    <property type="entry name" value="Mob_synth_C"/>
    <property type="match status" value="1"/>
</dbReference>
<keyword evidence="9 11" id="KW-0456">Lyase</keyword>
<evidence type="ECO:0000256" key="3">
    <source>
        <dbReference type="ARBA" id="ARBA00022723"/>
    </source>
</evidence>
<dbReference type="PANTHER" id="PTHR22960">
    <property type="entry name" value="MOLYBDOPTERIN COFACTOR SYNTHESIS PROTEIN A"/>
    <property type="match status" value="1"/>
</dbReference>
<dbReference type="AlphaFoldDB" id="A0A3B1BQ79"/>
<dbReference type="InterPro" id="IPR010505">
    <property type="entry name" value="MoaA_twitch"/>
</dbReference>
<keyword evidence="5" id="KW-0408">Iron</keyword>
<proteinExistence type="inferred from homology"/>
<sequence length="329" mass="36437">MREELKDGHGRRIEYLRVSVTDRCNLKCAYCMPPGGVELSPRCDMLRFKDLIRLIGIFGKVGVRKVRLTGGEPLIRKGIVGFIRQVNKIPGIEQIALTTNGQLLNRMAGNLKEAGVKRVNISLDSLQKERFQSITGHDGLTATLEGIDAVIKAGVKSVKINMVVIKGVNDDEVEAFADMSRRRALQIRFIEFMPATPEVWDESRLALMSDVKKRVERIGKLIPCEKSQWGGPAEIYRFKGAVGEVGFISAVSHHFCAECNRLRLTSTGELLTCLFGDNNLDLKSMLARDASGDEIEAAIKASLKHKNKVRDMAIKQGGNLRRVMTCVGG</sequence>
<evidence type="ECO:0000256" key="7">
    <source>
        <dbReference type="ARBA" id="ARBA00023134"/>
    </source>
</evidence>
<protein>
    <submittedName>
        <fullName evidence="11">Cyclic pyranopterin phosphate synthase (MoaA)</fullName>
        <ecNumber evidence="11">4.1.99.18</ecNumber>
    </submittedName>
</protein>
<reference evidence="11" key="1">
    <citation type="submission" date="2018-06" db="EMBL/GenBank/DDBJ databases">
        <authorList>
            <person name="Zhirakovskaya E."/>
        </authorList>
    </citation>
    <scope>NUCLEOTIDE SEQUENCE</scope>
</reference>
<accession>A0A3B1BQ79</accession>
<dbReference type="Pfam" id="PF04055">
    <property type="entry name" value="Radical_SAM"/>
    <property type="match status" value="1"/>
</dbReference>
<dbReference type="GO" id="GO:0046872">
    <property type="term" value="F:metal ion binding"/>
    <property type="evidence" value="ECO:0007669"/>
    <property type="project" value="UniProtKB-KW"/>
</dbReference>
<evidence type="ECO:0000256" key="1">
    <source>
        <dbReference type="ARBA" id="ARBA00022485"/>
    </source>
</evidence>
<evidence type="ECO:0000259" key="10">
    <source>
        <dbReference type="PROSITE" id="PS51918"/>
    </source>
</evidence>
<dbReference type="InterPro" id="IPR050105">
    <property type="entry name" value="MoCo_biosynth_MoaA/MoaC"/>
</dbReference>
<dbReference type="InterPro" id="IPR006638">
    <property type="entry name" value="Elp3/MiaA/NifB-like_rSAM"/>
</dbReference>
<dbReference type="HAMAP" id="MF_01225_B">
    <property type="entry name" value="MoaA_B"/>
    <property type="match status" value="1"/>
</dbReference>
<feature type="domain" description="Radical SAM core" evidence="10">
    <location>
        <begin position="8"/>
        <end position="225"/>
    </location>
</feature>
<evidence type="ECO:0000256" key="6">
    <source>
        <dbReference type="ARBA" id="ARBA00023014"/>
    </source>
</evidence>
<dbReference type="SFLD" id="SFLDS00029">
    <property type="entry name" value="Radical_SAM"/>
    <property type="match status" value="1"/>
</dbReference>
<dbReference type="SFLD" id="SFLDG01386">
    <property type="entry name" value="main_SPASM_domain-containing"/>
    <property type="match status" value="1"/>
</dbReference>
<dbReference type="EMBL" id="UOGB01000182">
    <property type="protein sequence ID" value="VAX20486.1"/>
    <property type="molecule type" value="Genomic_DNA"/>
</dbReference>
<evidence type="ECO:0000256" key="4">
    <source>
        <dbReference type="ARBA" id="ARBA00022741"/>
    </source>
</evidence>
<dbReference type="NCBIfam" id="TIGR02666">
    <property type="entry name" value="moaA"/>
    <property type="match status" value="1"/>
</dbReference>
<organism evidence="11">
    <name type="scientific">hydrothermal vent metagenome</name>
    <dbReference type="NCBI Taxonomy" id="652676"/>
    <lineage>
        <taxon>unclassified sequences</taxon>
        <taxon>metagenomes</taxon>
        <taxon>ecological metagenomes</taxon>
    </lineage>
</organism>
<dbReference type="InterPro" id="IPR013483">
    <property type="entry name" value="MoaA"/>
</dbReference>
<keyword evidence="7" id="KW-0342">GTP-binding</keyword>
<dbReference type="InterPro" id="IPR058240">
    <property type="entry name" value="rSAM_sf"/>
</dbReference>
<dbReference type="PANTHER" id="PTHR22960:SF0">
    <property type="entry name" value="MOLYBDENUM COFACTOR BIOSYNTHESIS PROTEIN 1"/>
    <property type="match status" value="1"/>
</dbReference>
<keyword evidence="2" id="KW-0949">S-adenosyl-L-methionine</keyword>
<keyword evidence="1" id="KW-0004">4Fe-4S</keyword>
<dbReference type="EC" id="4.1.99.18" evidence="11"/>
<dbReference type="GO" id="GO:0005525">
    <property type="term" value="F:GTP binding"/>
    <property type="evidence" value="ECO:0007669"/>
    <property type="project" value="UniProtKB-KW"/>
</dbReference>
<dbReference type="PROSITE" id="PS51918">
    <property type="entry name" value="RADICAL_SAM"/>
    <property type="match status" value="1"/>
</dbReference>
<dbReference type="CDD" id="cd01335">
    <property type="entry name" value="Radical_SAM"/>
    <property type="match status" value="1"/>
</dbReference>
<dbReference type="CDD" id="cd21117">
    <property type="entry name" value="Twitch_MoaA"/>
    <property type="match status" value="1"/>
</dbReference>
<evidence type="ECO:0000313" key="11">
    <source>
        <dbReference type="EMBL" id="VAX20486.1"/>
    </source>
</evidence>
<dbReference type="InterPro" id="IPR040064">
    <property type="entry name" value="MoaA-like"/>
</dbReference>
<keyword evidence="6" id="KW-0411">Iron-sulfur</keyword>
<dbReference type="GO" id="GO:0006777">
    <property type="term" value="P:Mo-molybdopterin cofactor biosynthetic process"/>
    <property type="evidence" value="ECO:0007669"/>
    <property type="project" value="UniProtKB-KW"/>
</dbReference>
<dbReference type="InterPro" id="IPR007197">
    <property type="entry name" value="rSAM"/>
</dbReference>
<dbReference type="SMART" id="SM00729">
    <property type="entry name" value="Elp3"/>
    <property type="match status" value="1"/>
</dbReference>
<name>A0A3B1BQ79_9ZZZZ</name>
<keyword evidence="4" id="KW-0547">Nucleotide-binding</keyword>
<dbReference type="SFLD" id="SFLDG01067">
    <property type="entry name" value="SPASM/twitch_domain_containing"/>
    <property type="match status" value="1"/>
</dbReference>
<dbReference type="GO" id="GO:0061799">
    <property type="term" value="F:cyclic pyranopterin monophosphate synthase activity"/>
    <property type="evidence" value="ECO:0007669"/>
    <property type="project" value="TreeGrafter"/>
</dbReference>